<dbReference type="PIRSF" id="PIRSF007951">
    <property type="entry name" value="Hemolysin, aegerolysin type"/>
    <property type="match status" value="1"/>
</dbReference>
<comment type="caution">
    <text evidence="2">The sequence shown here is derived from an EMBL/GenBank/DDBJ whole genome shotgun (WGS) entry which is preliminary data.</text>
</comment>
<dbReference type="Pfam" id="PF06355">
    <property type="entry name" value="Aegerolysin"/>
    <property type="match status" value="1"/>
</dbReference>
<proteinExistence type="inferred from homology"/>
<evidence type="ECO:0000313" key="3">
    <source>
        <dbReference type="Proteomes" id="UP000266340"/>
    </source>
</evidence>
<dbReference type="EMBL" id="QXJM01000039">
    <property type="protein sequence ID" value="RIE02464.1"/>
    <property type="molecule type" value="Genomic_DNA"/>
</dbReference>
<name>A0A398CU25_9BACL</name>
<evidence type="ECO:0000256" key="1">
    <source>
        <dbReference type="ARBA" id="ARBA00010795"/>
    </source>
</evidence>
<evidence type="ECO:0000313" key="2">
    <source>
        <dbReference type="EMBL" id="RIE02464.1"/>
    </source>
</evidence>
<organism evidence="2 3">
    <name type="scientific">Cohnella faecalis</name>
    <dbReference type="NCBI Taxonomy" id="2315694"/>
    <lineage>
        <taxon>Bacteria</taxon>
        <taxon>Bacillati</taxon>
        <taxon>Bacillota</taxon>
        <taxon>Bacilli</taxon>
        <taxon>Bacillales</taxon>
        <taxon>Paenibacillaceae</taxon>
        <taxon>Cohnella</taxon>
    </lineage>
</organism>
<gene>
    <name evidence="2" type="ORF">D3H35_17345</name>
</gene>
<sequence>MQPNTTNCSGGEPMSDSLWVEVFIDNYNTDVVIRNIKLEWGRLYKLEDRSTEISADSLNGTVIKAGKKLWVCACGRSWSPSGTEGSFQLFDLEDKLIGTYSWDCPLGKRLNKTTWTKNDDTNFRFDFHPGNGNYGGYEKRDGTHIGRVTLRIWDASKPPYTRG</sequence>
<dbReference type="GO" id="GO:0019836">
    <property type="term" value="P:symbiont-mediated hemolysis of host erythrocyte"/>
    <property type="evidence" value="ECO:0007669"/>
    <property type="project" value="InterPro"/>
</dbReference>
<keyword evidence="3" id="KW-1185">Reference proteome</keyword>
<dbReference type="Proteomes" id="UP000266340">
    <property type="component" value="Unassembled WGS sequence"/>
</dbReference>
<reference evidence="2 3" key="1">
    <citation type="submission" date="2018-09" db="EMBL/GenBank/DDBJ databases">
        <title>Cohnella cavernae sp. nov., isolated from a karst cave.</title>
        <authorList>
            <person name="Zhu H."/>
        </authorList>
    </citation>
    <scope>NUCLEOTIDE SEQUENCE [LARGE SCALE GENOMIC DNA]</scope>
    <source>
        <strain evidence="2 3">K2E09-144</strain>
    </source>
</reference>
<accession>A0A398CU25</accession>
<dbReference type="Gene3D" id="2.60.270.50">
    <property type="match status" value="1"/>
</dbReference>
<dbReference type="InterPro" id="IPR009413">
    <property type="entry name" value="Aegerolysin-typ"/>
</dbReference>
<protein>
    <submittedName>
        <fullName evidence="2">Uncharacterized protein</fullName>
    </submittedName>
</protein>
<dbReference type="AlphaFoldDB" id="A0A398CU25"/>
<comment type="similarity">
    <text evidence="1">Belongs to the aegerolysin family.</text>
</comment>